<protein>
    <submittedName>
        <fullName evidence="2">Uncharacterized protein</fullName>
    </submittedName>
</protein>
<evidence type="ECO:0000313" key="3">
    <source>
        <dbReference type="Proteomes" id="UP000759131"/>
    </source>
</evidence>
<dbReference type="OrthoDB" id="8190180at2759"/>
<dbReference type="Proteomes" id="UP000759131">
    <property type="component" value="Unassembled WGS sequence"/>
</dbReference>
<keyword evidence="3" id="KW-1185">Reference proteome</keyword>
<reference evidence="2" key="1">
    <citation type="submission" date="2020-11" db="EMBL/GenBank/DDBJ databases">
        <authorList>
            <person name="Tran Van P."/>
        </authorList>
    </citation>
    <scope>NUCLEOTIDE SEQUENCE</scope>
</reference>
<dbReference type="EMBL" id="OC855232">
    <property type="protein sequence ID" value="CAD7621553.1"/>
    <property type="molecule type" value="Genomic_DNA"/>
</dbReference>
<name>A0A7R9KF13_9ACAR</name>
<evidence type="ECO:0000313" key="2">
    <source>
        <dbReference type="EMBL" id="CAD7621553.1"/>
    </source>
</evidence>
<organism evidence="2">
    <name type="scientific">Medioppia subpectinata</name>
    <dbReference type="NCBI Taxonomy" id="1979941"/>
    <lineage>
        <taxon>Eukaryota</taxon>
        <taxon>Metazoa</taxon>
        <taxon>Ecdysozoa</taxon>
        <taxon>Arthropoda</taxon>
        <taxon>Chelicerata</taxon>
        <taxon>Arachnida</taxon>
        <taxon>Acari</taxon>
        <taxon>Acariformes</taxon>
        <taxon>Sarcoptiformes</taxon>
        <taxon>Oribatida</taxon>
        <taxon>Brachypylina</taxon>
        <taxon>Oppioidea</taxon>
        <taxon>Oppiidae</taxon>
        <taxon>Medioppia</taxon>
    </lineage>
</organism>
<gene>
    <name evidence="2" type="ORF">OSB1V03_LOCUS2024</name>
</gene>
<evidence type="ECO:0000256" key="1">
    <source>
        <dbReference type="SAM" id="Phobius"/>
    </source>
</evidence>
<proteinExistence type="predicted"/>
<keyword evidence="1" id="KW-1133">Transmembrane helix</keyword>
<accession>A0A7R9KF13</accession>
<sequence length="99" mass="11208">MTFLVFAEGLRYSLLDNRFSFFETSQRFTINYNIMSSHRFVGLVALILALVMVFGMCDAGYRKPPFNGSAEEMMGICEAVVNLIPLCNPWISKINEANN</sequence>
<keyword evidence="1" id="KW-0472">Membrane</keyword>
<dbReference type="EMBL" id="CAJPIZ010000657">
    <property type="protein sequence ID" value="CAG2101983.1"/>
    <property type="molecule type" value="Genomic_DNA"/>
</dbReference>
<dbReference type="AlphaFoldDB" id="A0A7R9KF13"/>
<keyword evidence="1" id="KW-0812">Transmembrane</keyword>
<feature type="transmembrane region" description="Helical" evidence="1">
    <location>
        <begin position="40"/>
        <end position="61"/>
    </location>
</feature>